<dbReference type="InterPro" id="IPR008984">
    <property type="entry name" value="SMAD_FHA_dom_sf"/>
</dbReference>
<dbReference type="Pfam" id="PF00498">
    <property type="entry name" value="FHA"/>
    <property type="match status" value="1"/>
</dbReference>
<feature type="region of interest" description="Disordered" evidence="11">
    <location>
        <begin position="524"/>
        <end position="598"/>
    </location>
</feature>
<dbReference type="InterPro" id="IPR008271">
    <property type="entry name" value="Ser/Thr_kinase_AS"/>
</dbReference>
<dbReference type="OrthoDB" id="10252171at2759"/>
<evidence type="ECO:0000256" key="5">
    <source>
        <dbReference type="ARBA" id="ARBA00022777"/>
    </source>
</evidence>
<keyword evidence="6 8" id="KW-0067">ATP-binding</keyword>
<dbReference type="InterPro" id="IPR000253">
    <property type="entry name" value="FHA_dom"/>
</dbReference>
<dbReference type="InterPro" id="IPR000719">
    <property type="entry name" value="Prot_kinase_dom"/>
</dbReference>
<evidence type="ECO:0000256" key="3">
    <source>
        <dbReference type="ARBA" id="ARBA00022679"/>
    </source>
</evidence>
<keyword evidence="4 8" id="KW-0547">Nucleotide-binding</keyword>
<protein>
    <submittedName>
        <fullName evidence="14">Uncharacterized protein</fullName>
    </submittedName>
</protein>
<dbReference type="Pfam" id="PF00069">
    <property type="entry name" value="Pkinase"/>
    <property type="match status" value="1"/>
</dbReference>
<feature type="cross-link" description="Glycyl lysine isopeptide (Lys-Gly) (interchain with G-Cter in SUMO2)" evidence="9">
    <location>
        <position position="298"/>
    </location>
</feature>
<dbReference type="PROSITE" id="PS50011">
    <property type="entry name" value="PROTEIN_KINASE_DOM"/>
    <property type="match status" value="1"/>
</dbReference>
<feature type="domain" description="FHA" evidence="12">
    <location>
        <begin position="62"/>
        <end position="115"/>
    </location>
</feature>
<dbReference type="Proteomes" id="UP000027222">
    <property type="component" value="Unassembled WGS sequence"/>
</dbReference>
<dbReference type="AlphaFoldDB" id="A0A067T0Y5"/>
<reference evidence="15" key="1">
    <citation type="journal article" date="2014" name="Proc. Natl. Acad. Sci. U.S.A.">
        <title>Extensive sampling of basidiomycete genomes demonstrates inadequacy of the white-rot/brown-rot paradigm for wood decay fungi.</title>
        <authorList>
            <person name="Riley R."/>
            <person name="Salamov A.A."/>
            <person name="Brown D.W."/>
            <person name="Nagy L.G."/>
            <person name="Floudas D."/>
            <person name="Held B.W."/>
            <person name="Levasseur A."/>
            <person name="Lombard V."/>
            <person name="Morin E."/>
            <person name="Otillar R."/>
            <person name="Lindquist E.A."/>
            <person name="Sun H."/>
            <person name="LaButti K.M."/>
            <person name="Schmutz J."/>
            <person name="Jabbour D."/>
            <person name="Luo H."/>
            <person name="Baker S.E."/>
            <person name="Pisabarro A.G."/>
            <person name="Walton J.D."/>
            <person name="Blanchette R.A."/>
            <person name="Henrissat B."/>
            <person name="Martin F."/>
            <person name="Cullen D."/>
            <person name="Hibbett D.S."/>
            <person name="Grigoriev I.V."/>
        </authorList>
    </citation>
    <scope>NUCLEOTIDE SEQUENCE [LARGE SCALE GENOMIC DNA]</scope>
    <source>
        <strain evidence="15">CBS 339.88</strain>
    </source>
</reference>
<dbReference type="EMBL" id="KL142380">
    <property type="protein sequence ID" value="KDR75942.1"/>
    <property type="molecule type" value="Genomic_DNA"/>
</dbReference>
<dbReference type="SMART" id="SM00240">
    <property type="entry name" value="FHA"/>
    <property type="match status" value="1"/>
</dbReference>
<feature type="binding site" evidence="8">
    <location>
        <position position="316"/>
    </location>
    <ligand>
        <name>ATP</name>
        <dbReference type="ChEBI" id="CHEBI:30616"/>
    </ligand>
</feature>
<evidence type="ECO:0000256" key="2">
    <source>
        <dbReference type="ARBA" id="ARBA00022527"/>
    </source>
</evidence>
<feature type="domain" description="Protein kinase" evidence="13">
    <location>
        <begin position="166"/>
        <end position="433"/>
    </location>
</feature>
<feature type="region of interest" description="Disordered" evidence="11">
    <location>
        <begin position="1"/>
        <end position="30"/>
    </location>
</feature>
<dbReference type="FunFam" id="1.10.510.10:FF:000571">
    <property type="entry name" value="Maternal embryonic leucine zipper kinase"/>
    <property type="match status" value="1"/>
</dbReference>
<dbReference type="PROSITE" id="PS00108">
    <property type="entry name" value="PROTEIN_KINASE_ST"/>
    <property type="match status" value="1"/>
</dbReference>
<evidence type="ECO:0000256" key="9">
    <source>
        <dbReference type="PIRSR" id="PIRSR630616-3"/>
    </source>
</evidence>
<feature type="compositionally biased region" description="Low complexity" evidence="11">
    <location>
        <begin position="11"/>
        <end position="30"/>
    </location>
</feature>
<dbReference type="STRING" id="685588.A0A067T0Y5"/>
<feature type="region of interest" description="Disordered" evidence="11">
    <location>
        <begin position="458"/>
        <end position="497"/>
    </location>
</feature>
<dbReference type="PROSITE" id="PS00107">
    <property type="entry name" value="PROTEIN_KINASE_ATP"/>
    <property type="match status" value="1"/>
</dbReference>
<feature type="compositionally biased region" description="Basic residues" evidence="11">
    <location>
        <begin position="586"/>
        <end position="598"/>
    </location>
</feature>
<comment type="similarity">
    <text evidence="1">Belongs to the protein kinase superfamily. CAMK Ser/Thr protein kinase family. CHEK2 subfamily.</text>
</comment>
<name>A0A067T0Y5_GALM3</name>
<evidence type="ECO:0000313" key="15">
    <source>
        <dbReference type="Proteomes" id="UP000027222"/>
    </source>
</evidence>
<gene>
    <name evidence="14" type="ORF">GALMADRAFT_68135</name>
</gene>
<dbReference type="InterPro" id="IPR011009">
    <property type="entry name" value="Kinase-like_dom_sf"/>
</dbReference>
<dbReference type="GO" id="GO:0004674">
    <property type="term" value="F:protein serine/threonine kinase activity"/>
    <property type="evidence" value="ECO:0007669"/>
    <property type="project" value="UniProtKB-KW"/>
</dbReference>
<evidence type="ECO:0000259" key="13">
    <source>
        <dbReference type="PROSITE" id="PS50011"/>
    </source>
</evidence>
<feature type="binding site" evidence="8 10">
    <location>
        <position position="195"/>
    </location>
    <ligand>
        <name>ATP</name>
        <dbReference type="ChEBI" id="CHEBI:30616"/>
    </ligand>
</feature>
<dbReference type="PROSITE" id="PS50006">
    <property type="entry name" value="FHA_DOMAIN"/>
    <property type="match status" value="1"/>
</dbReference>
<dbReference type="HOGENOM" id="CLU_000288_63_47_1"/>
<dbReference type="SUPFAM" id="SSF49879">
    <property type="entry name" value="SMAD/FHA domain"/>
    <property type="match status" value="1"/>
</dbReference>
<dbReference type="GO" id="GO:0005524">
    <property type="term" value="F:ATP binding"/>
    <property type="evidence" value="ECO:0007669"/>
    <property type="project" value="UniProtKB-UniRule"/>
</dbReference>
<feature type="binding site" evidence="8">
    <location>
        <begin position="300"/>
        <end position="301"/>
    </location>
    <ligand>
        <name>ATP</name>
        <dbReference type="ChEBI" id="CHEBI:30616"/>
    </ligand>
</feature>
<evidence type="ECO:0000256" key="7">
    <source>
        <dbReference type="PIRSR" id="PIRSR630616-1"/>
    </source>
</evidence>
<evidence type="ECO:0000256" key="6">
    <source>
        <dbReference type="ARBA" id="ARBA00022840"/>
    </source>
</evidence>
<keyword evidence="2" id="KW-0723">Serine/threonine-protein kinase</keyword>
<dbReference type="InterPro" id="IPR030616">
    <property type="entry name" value="Aur-like"/>
</dbReference>
<evidence type="ECO:0000259" key="12">
    <source>
        <dbReference type="PROSITE" id="PS50006"/>
    </source>
</evidence>
<evidence type="ECO:0000313" key="14">
    <source>
        <dbReference type="EMBL" id="KDR75942.1"/>
    </source>
</evidence>
<keyword evidence="15" id="KW-1185">Reference proteome</keyword>
<evidence type="ECO:0000256" key="4">
    <source>
        <dbReference type="ARBA" id="ARBA00022741"/>
    </source>
</evidence>
<dbReference type="SUPFAM" id="SSF56112">
    <property type="entry name" value="Protein kinase-like (PK-like)"/>
    <property type="match status" value="1"/>
</dbReference>
<dbReference type="InterPro" id="IPR017441">
    <property type="entry name" value="Protein_kinase_ATP_BS"/>
</dbReference>
<organism evidence="14 15">
    <name type="scientific">Galerina marginata (strain CBS 339.88)</name>
    <dbReference type="NCBI Taxonomy" id="685588"/>
    <lineage>
        <taxon>Eukaryota</taxon>
        <taxon>Fungi</taxon>
        <taxon>Dikarya</taxon>
        <taxon>Basidiomycota</taxon>
        <taxon>Agaricomycotina</taxon>
        <taxon>Agaricomycetes</taxon>
        <taxon>Agaricomycetidae</taxon>
        <taxon>Agaricales</taxon>
        <taxon>Agaricineae</taxon>
        <taxon>Strophariaceae</taxon>
        <taxon>Galerina</taxon>
    </lineage>
</organism>
<evidence type="ECO:0000256" key="10">
    <source>
        <dbReference type="PROSITE-ProRule" id="PRU10141"/>
    </source>
</evidence>
<evidence type="ECO:0000256" key="8">
    <source>
        <dbReference type="PIRSR" id="PIRSR630616-2"/>
    </source>
</evidence>
<proteinExistence type="inferred from homology"/>
<feature type="active site" description="Proton acceptor" evidence="7">
    <location>
        <position position="296"/>
    </location>
</feature>
<accession>A0A067T0Y5</accession>
<dbReference type="PANTHER" id="PTHR24350">
    <property type="entry name" value="SERINE/THREONINE-PROTEIN KINASE IAL-RELATED"/>
    <property type="match status" value="1"/>
</dbReference>
<feature type="compositionally biased region" description="Polar residues" evidence="11">
    <location>
        <begin position="565"/>
        <end position="576"/>
    </location>
</feature>
<keyword evidence="5" id="KW-0418">Kinase</keyword>
<evidence type="ECO:0000256" key="11">
    <source>
        <dbReference type="SAM" id="MobiDB-lite"/>
    </source>
</evidence>
<dbReference type="SMART" id="SM00220">
    <property type="entry name" value="S_TKc"/>
    <property type="match status" value="1"/>
</dbReference>
<evidence type="ECO:0000256" key="1">
    <source>
        <dbReference type="ARBA" id="ARBA00005575"/>
    </source>
</evidence>
<keyword evidence="3" id="KW-0808">Transferase</keyword>
<dbReference type="Gene3D" id="2.60.200.20">
    <property type="match status" value="1"/>
</dbReference>
<sequence>MQYDNDDAYNDSQDSDQQTQTQSTQQASQPQTVALDAHLWGYLQPCSQALTRIDFWKIHPRYTIGRNTELNQVVLPGFKVSNQHCILTWDGKDRESTVVALDLSSNGTFINGEKIGKNQTRILREGNEIAFGTSIPQPHNAGLEDYRFVYRHTAAGVPLEGLYAHYDLGIELGKGSFATVRKAVHRVSGQWFAVKMINGSKTVRRGGHGNTSRNSTFAREISIMEKLEHRNICKLVEVFFQDDNAINLVLELVDGGDLLEHILKNGGLPEVNARDITYQMCDALAYIHSKGVTHRDLKPENVLLSVDNPPLIKVADFGLAKVVDSLTMLRTMCGTPSYLAPEVVQQDNRDGYDNLVDSWSVGVIVFSMLTNAGPFIEDENQEIKTRILERRVDWGTLANFPITNEAHQFIRGLLQEDPRRRLSLTNALKHQWLRDHLPFHGPSTSPEVDEVYDASMAPEDATEQNSLGSDGSDESIGLPVDSEAASEHPRNVPLQRRSMVLSQAAELGDKLPEPSWEMIAYATARDDNPIGPSGKGQNKRVRADLTPLPEEDADMSPAGRLDAVQDNTTSTETSELANGISDSRPRRSTRRNKMARVA</sequence>
<dbReference type="Gene3D" id="1.10.510.10">
    <property type="entry name" value="Transferase(Phosphotransferase) domain 1"/>
    <property type="match status" value="1"/>
</dbReference>
<dbReference type="CDD" id="cd05117">
    <property type="entry name" value="STKc_CAMK"/>
    <property type="match status" value="1"/>
</dbReference>